<dbReference type="AlphaFoldDB" id="A0A0U1NW02"/>
<keyword evidence="8" id="KW-0732">Signal</keyword>
<evidence type="ECO:0000313" key="11">
    <source>
        <dbReference type="Proteomes" id="UP000199087"/>
    </source>
</evidence>
<dbReference type="Pfam" id="PF00082">
    <property type="entry name" value="Peptidase_S8"/>
    <property type="match status" value="1"/>
</dbReference>
<dbReference type="SUPFAM" id="SSF52743">
    <property type="entry name" value="Subtilisin-like"/>
    <property type="match status" value="1"/>
</dbReference>
<dbReference type="RefSeq" id="WP_090634011.1">
    <property type="nucleotide sequence ID" value="NZ_CVRB01000002.1"/>
</dbReference>
<dbReference type="Gene3D" id="3.40.50.200">
    <property type="entry name" value="Peptidase S8/S53 domain"/>
    <property type="match status" value="1"/>
</dbReference>
<keyword evidence="3" id="KW-0479">Metal-binding</keyword>
<evidence type="ECO:0000256" key="1">
    <source>
        <dbReference type="ARBA" id="ARBA00001913"/>
    </source>
</evidence>
<comment type="cofactor">
    <cofactor evidence="1">
        <name>Ca(2+)</name>
        <dbReference type="ChEBI" id="CHEBI:29108"/>
    </cofactor>
</comment>
<proteinExistence type="predicted"/>
<keyword evidence="4" id="KW-0378">Hydrolase</keyword>
<feature type="domain" description="Peptidase S53" evidence="9">
    <location>
        <begin position="212"/>
        <end position="640"/>
    </location>
</feature>
<dbReference type="CDD" id="cd11377">
    <property type="entry name" value="Pro-peptidase_S53"/>
    <property type="match status" value="1"/>
</dbReference>
<protein>
    <submittedName>
        <fullName evidence="10">Peptidase S8 and S53 subtilisin kexin sedolisin</fullName>
    </submittedName>
</protein>
<dbReference type="GO" id="GO:0006508">
    <property type="term" value="P:proteolysis"/>
    <property type="evidence" value="ECO:0007669"/>
    <property type="project" value="UniProtKB-KW"/>
</dbReference>
<sequence length="640" mass="68951" precursor="true">MKKMLKKISTASLLSSMMLLTAVPSLTNAESPQTVTVPQGGNPQVLQNASVFGDLPGDTQVTVDIVMKIDDKDKLAKYIKETTTPGSKNYRHYLSVDQFSKSYGVNPELIKKATNYLSSFGIQSKVYPNNLIITATGTADQLNKAFSISIKKEKYNEKIFHGTKDTPKLPASFGKDVLCILGLSDYSNFTSRALKQPAPLTEGENTPVGPLNLSPSDLIKQYNVQPLYDKGANGAGQTIGIVTLADFNPEDAYTFWEKAGITVKPNRITKTNVDGGSGWDGYDETTLDVEQSGALAPQANINVYVGPNTDTGFTDAFAQAINENKAQQISVSWGESEPAIQYFVQQLAETPQYAEVFNQLYMQAAAQGISMFAAAGDEGAYDAAREFGLSSTVPNAASLSVDNPADSPYITTAGGTTLPFHFHSNAYNIDVKNDQERAWGWDYLYNYFDKRGLNNIAQWPNRYLAGGGGGFSLFFATPDYQLGVPGVNKYSAVKQWTPNADQTSLTRDAAPSIVTGTGNGRNMPDISMNADPYTGYMVWFSDPGAPGSNSGYATYGGTSFVSPQLCGLSALINSANNTQAGFWNPQIYRFAQQADSPLHPLNTTGNSNDNGFFTGTPGTIYNQATGLGTPDVAALANKFK</sequence>
<dbReference type="Proteomes" id="UP000199087">
    <property type="component" value="Unassembled WGS sequence"/>
</dbReference>
<evidence type="ECO:0000256" key="4">
    <source>
        <dbReference type="ARBA" id="ARBA00022801"/>
    </source>
</evidence>
<dbReference type="InterPro" id="IPR050819">
    <property type="entry name" value="Tripeptidyl-peptidase_I"/>
</dbReference>
<keyword evidence="7" id="KW-0865">Zymogen</keyword>
<dbReference type="InterPro" id="IPR015366">
    <property type="entry name" value="S53_propep"/>
</dbReference>
<dbReference type="InterPro" id="IPR000209">
    <property type="entry name" value="Peptidase_S8/S53_dom"/>
</dbReference>
<dbReference type="InterPro" id="IPR030400">
    <property type="entry name" value="Sedolisin_dom"/>
</dbReference>
<dbReference type="PANTHER" id="PTHR14218">
    <property type="entry name" value="PROTEASE S8 TRIPEPTIDYL PEPTIDASE I CLN2"/>
    <property type="match status" value="1"/>
</dbReference>
<evidence type="ECO:0000256" key="8">
    <source>
        <dbReference type="SAM" id="SignalP"/>
    </source>
</evidence>
<accession>A0A0U1NW02</accession>
<dbReference type="GO" id="GO:0004252">
    <property type="term" value="F:serine-type endopeptidase activity"/>
    <property type="evidence" value="ECO:0007669"/>
    <property type="project" value="InterPro"/>
</dbReference>
<evidence type="ECO:0000256" key="7">
    <source>
        <dbReference type="ARBA" id="ARBA00023145"/>
    </source>
</evidence>
<keyword evidence="2" id="KW-0645">Protease</keyword>
<keyword evidence="5" id="KW-0720">Serine protease</keyword>
<reference evidence="11" key="1">
    <citation type="submission" date="2015-05" db="EMBL/GenBank/DDBJ databases">
        <authorList>
            <person name="Urmite Genomes"/>
        </authorList>
    </citation>
    <scope>NUCLEOTIDE SEQUENCE [LARGE SCALE GENOMIC DNA]</scope>
    <source>
        <strain evidence="11">LF1</strain>
    </source>
</reference>
<evidence type="ECO:0000313" key="10">
    <source>
        <dbReference type="EMBL" id="CRK82211.1"/>
    </source>
</evidence>
<dbReference type="GO" id="GO:0046872">
    <property type="term" value="F:metal ion binding"/>
    <property type="evidence" value="ECO:0007669"/>
    <property type="project" value="UniProtKB-KW"/>
</dbReference>
<dbReference type="OrthoDB" id="9002785at2"/>
<keyword evidence="11" id="KW-1185">Reference proteome</keyword>
<dbReference type="GO" id="GO:0008240">
    <property type="term" value="F:tripeptidyl-peptidase activity"/>
    <property type="evidence" value="ECO:0007669"/>
    <property type="project" value="TreeGrafter"/>
</dbReference>
<dbReference type="STRING" id="1499688.BN000_02132"/>
<evidence type="ECO:0000259" key="9">
    <source>
        <dbReference type="PROSITE" id="PS51695"/>
    </source>
</evidence>
<dbReference type="EMBL" id="CVRB01000002">
    <property type="protein sequence ID" value="CRK82211.1"/>
    <property type="molecule type" value="Genomic_DNA"/>
</dbReference>
<feature type="signal peptide" evidence="8">
    <location>
        <begin position="1"/>
        <end position="29"/>
    </location>
</feature>
<dbReference type="SMART" id="SM00944">
    <property type="entry name" value="Pro-kuma_activ"/>
    <property type="match status" value="1"/>
</dbReference>
<dbReference type="InterPro" id="IPR036852">
    <property type="entry name" value="Peptidase_S8/S53_dom_sf"/>
</dbReference>
<evidence type="ECO:0000256" key="5">
    <source>
        <dbReference type="ARBA" id="ARBA00022825"/>
    </source>
</evidence>
<evidence type="ECO:0000256" key="3">
    <source>
        <dbReference type="ARBA" id="ARBA00022723"/>
    </source>
</evidence>
<keyword evidence="6" id="KW-0106">Calcium</keyword>
<organism evidence="10 11">
    <name type="scientific">Neobacillus massiliamazoniensis</name>
    <dbReference type="NCBI Taxonomy" id="1499688"/>
    <lineage>
        <taxon>Bacteria</taxon>
        <taxon>Bacillati</taxon>
        <taxon>Bacillota</taxon>
        <taxon>Bacilli</taxon>
        <taxon>Bacillales</taxon>
        <taxon>Bacillaceae</taxon>
        <taxon>Neobacillus</taxon>
    </lineage>
</organism>
<dbReference type="PROSITE" id="PS51695">
    <property type="entry name" value="SEDOLISIN"/>
    <property type="match status" value="1"/>
</dbReference>
<dbReference type="CDD" id="cd04056">
    <property type="entry name" value="Peptidases_S53"/>
    <property type="match status" value="1"/>
</dbReference>
<feature type="chain" id="PRO_5006712421" evidence="8">
    <location>
        <begin position="30"/>
        <end position="640"/>
    </location>
</feature>
<dbReference type="PANTHER" id="PTHR14218:SF15">
    <property type="entry name" value="TRIPEPTIDYL-PEPTIDASE 1"/>
    <property type="match status" value="1"/>
</dbReference>
<dbReference type="SUPFAM" id="SSF54897">
    <property type="entry name" value="Protease propeptides/inhibitors"/>
    <property type="match status" value="1"/>
</dbReference>
<gene>
    <name evidence="10" type="ORF">BN000_02132</name>
</gene>
<evidence type="ECO:0000256" key="2">
    <source>
        <dbReference type="ARBA" id="ARBA00022670"/>
    </source>
</evidence>
<name>A0A0U1NW02_9BACI</name>
<evidence type="ECO:0000256" key="6">
    <source>
        <dbReference type="ARBA" id="ARBA00022837"/>
    </source>
</evidence>
<dbReference type="Pfam" id="PF09286">
    <property type="entry name" value="Pro-kuma_activ"/>
    <property type="match status" value="1"/>
</dbReference>